<dbReference type="RefSeq" id="XP_008714249.1">
    <property type="nucleotide sequence ID" value="XM_008716027.1"/>
</dbReference>
<sequence>MSGSYTNGPFSSAAGGSFGSVSGTSPSNLDHPASGTRAKISGSTSPNGIPTSLTPSGTTVTDLATATEIVEHDAAQEVQLVTKILSYEVTRTIEHDVTQEIQTVTQVSSFTEISPLTANPAASGPSSVSEGASSTDASASAAHKVYAFSSPSRPNAGLEYMLAYVTFANGSAALASEQQLYYASLASQISNQVPETHGGEYKGCKSGLDDSCIDLADLDHSPMLTEIANNYFDSLTTEQQQQVKEDGQRSYDACQRENSDGNSGDASEDGDNGEDGEDGNDGEDGKGCKDGDDGDDGKNGKNGKDGKGKGNDHDGHHYHHHHRSLFRVLAAGLGSAGAATGLGAAGESLVPYVVRSLVRVPHERAS</sequence>
<dbReference type="InParanoid" id="W2S3A3"/>
<feature type="compositionally biased region" description="Basic and acidic residues" evidence="1">
    <location>
        <begin position="283"/>
        <end position="315"/>
    </location>
</feature>
<evidence type="ECO:0000313" key="2">
    <source>
        <dbReference type="EMBL" id="ETN42513.1"/>
    </source>
</evidence>
<feature type="compositionally biased region" description="Acidic residues" evidence="1">
    <location>
        <begin position="266"/>
        <end position="282"/>
    </location>
</feature>
<feature type="compositionally biased region" description="Polar residues" evidence="1">
    <location>
        <begin position="41"/>
        <end position="59"/>
    </location>
</feature>
<dbReference type="AlphaFoldDB" id="W2S3A3"/>
<feature type="compositionally biased region" description="Basic and acidic residues" evidence="1">
    <location>
        <begin position="243"/>
        <end position="259"/>
    </location>
</feature>
<feature type="compositionally biased region" description="Low complexity" evidence="1">
    <location>
        <begin position="120"/>
        <end position="135"/>
    </location>
</feature>
<dbReference type="VEuPathDB" id="FungiDB:HMPREF1541_01670"/>
<proteinExistence type="predicted"/>
<gene>
    <name evidence="2" type="ORF">HMPREF1541_01670</name>
</gene>
<dbReference type="Proteomes" id="UP000030752">
    <property type="component" value="Unassembled WGS sequence"/>
</dbReference>
<keyword evidence="3" id="KW-1185">Reference proteome</keyword>
<protein>
    <submittedName>
        <fullName evidence="2">Uncharacterized protein</fullName>
    </submittedName>
</protein>
<accession>W2S3A3</accession>
<dbReference type="EMBL" id="KB822718">
    <property type="protein sequence ID" value="ETN42513.1"/>
    <property type="molecule type" value="Genomic_DNA"/>
</dbReference>
<feature type="region of interest" description="Disordered" evidence="1">
    <location>
        <begin position="21"/>
        <end position="59"/>
    </location>
</feature>
<evidence type="ECO:0000256" key="1">
    <source>
        <dbReference type="SAM" id="MobiDB-lite"/>
    </source>
</evidence>
<feature type="region of interest" description="Disordered" evidence="1">
    <location>
        <begin position="237"/>
        <end position="320"/>
    </location>
</feature>
<feature type="region of interest" description="Disordered" evidence="1">
    <location>
        <begin position="116"/>
        <end position="135"/>
    </location>
</feature>
<organism evidence="2 3">
    <name type="scientific">Cyphellophora europaea (strain CBS 101466)</name>
    <name type="common">Phialophora europaea</name>
    <dbReference type="NCBI Taxonomy" id="1220924"/>
    <lineage>
        <taxon>Eukaryota</taxon>
        <taxon>Fungi</taxon>
        <taxon>Dikarya</taxon>
        <taxon>Ascomycota</taxon>
        <taxon>Pezizomycotina</taxon>
        <taxon>Eurotiomycetes</taxon>
        <taxon>Chaetothyriomycetidae</taxon>
        <taxon>Chaetothyriales</taxon>
        <taxon>Cyphellophoraceae</taxon>
        <taxon>Cyphellophora</taxon>
    </lineage>
</organism>
<reference evidence="2 3" key="1">
    <citation type="submission" date="2013-03" db="EMBL/GenBank/DDBJ databases">
        <title>The Genome Sequence of Phialophora europaea CBS 101466.</title>
        <authorList>
            <consortium name="The Broad Institute Genomics Platform"/>
            <person name="Cuomo C."/>
            <person name="de Hoog S."/>
            <person name="Gorbushina A."/>
            <person name="Walker B."/>
            <person name="Young S.K."/>
            <person name="Zeng Q."/>
            <person name="Gargeya S."/>
            <person name="Fitzgerald M."/>
            <person name="Haas B."/>
            <person name="Abouelleil A."/>
            <person name="Allen A.W."/>
            <person name="Alvarado L."/>
            <person name="Arachchi H.M."/>
            <person name="Berlin A.M."/>
            <person name="Chapman S.B."/>
            <person name="Gainer-Dewar J."/>
            <person name="Goldberg J."/>
            <person name="Griggs A."/>
            <person name="Gujja S."/>
            <person name="Hansen M."/>
            <person name="Howarth C."/>
            <person name="Imamovic A."/>
            <person name="Ireland A."/>
            <person name="Larimer J."/>
            <person name="McCowan C."/>
            <person name="Murphy C."/>
            <person name="Pearson M."/>
            <person name="Poon T.W."/>
            <person name="Priest M."/>
            <person name="Roberts A."/>
            <person name="Saif S."/>
            <person name="Shea T."/>
            <person name="Sisk P."/>
            <person name="Sykes S."/>
            <person name="Wortman J."/>
            <person name="Nusbaum C."/>
            <person name="Birren B."/>
        </authorList>
    </citation>
    <scope>NUCLEOTIDE SEQUENCE [LARGE SCALE GENOMIC DNA]</scope>
    <source>
        <strain evidence="2 3">CBS 101466</strain>
    </source>
</reference>
<dbReference type="GeneID" id="19969009"/>
<evidence type="ECO:0000313" key="3">
    <source>
        <dbReference type="Proteomes" id="UP000030752"/>
    </source>
</evidence>
<dbReference type="HOGENOM" id="CLU_756542_0_0_1"/>
<name>W2S3A3_CYPE1</name>